<organism evidence="1">
    <name type="scientific">Anguilla anguilla</name>
    <name type="common">European freshwater eel</name>
    <name type="synonym">Muraena anguilla</name>
    <dbReference type="NCBI Taxonomy" id="7936"/>
    <lineage>
        <taxon>Eukaryota</taxon>
        <taxon>Metazoa</taxon>
        <taxon>Chordata</taxon>
        <taxon>Craniata</taxon>
        <taxon>Vertebrata</taxon>
        <taxon>Euteleostomi</taxon>
        <taxon>Actinopterygii</taxon>
        <taxon>Neopterygii</taxon>
        <taxon>Teleostei</taxon>
        <taxon>Anguilliformes</taxon>
        <taxon>Anguillidae</taxon>
        <taxon>Anguilla</taxon>
    </lineage>
</organism>
<evidence type="ECO:0000313" key="1">
    <source>
        <dbReference type="EMBL" id="JAH46627.1"/>
    </source>
</evidence>
<proteinExistence type="predicted"/>
<dbReference type="AlphaFoldDB" id="A0A0E9SZD5"/>
<name>A0A0E9SZD5_ANGAN</name>
<sequence length="48" mass="5579">MYHVLSKDLSAFYEPGILIFLNIPKETISSSCKHHHGRTQILYRPCAY</sequence>
<reference evidence="1" key="1">
    <citation type="submission" date="2014-11" db="EMBL/GenBank/DDBJ databases">
        <authorList>
            <person name="Amaro Gonzalez C."/>
        </authorList>
    </citation>
    <scope>NUCLEOTIDE SEQUENCE</scope>
</reference>
<protein>
    <submittedName>
        <fullName evidence="1">Uncharacterized protein</fullName>
    </submittedName>
</protein>
<accession>A0A0E9SZD5</accession>
<reference evidence="1" key="2">
    <citation type="journal article" date="2015" name="Fish Shellfish Immunol.">
        <title>Early steps in the European eel (Anguilla anguilla)-Vibrio vulnificus interaction in the gills: Role of the RtxA13 toxin.</title>
        <authorList>
            <person name="Callol A."/>
            <person name="Pajuelo D."/>
            <person name="Ebbesson L."/>
            <person name="Teles M."/>
            <person name="MacKenzie S."/>
            <person name="Amaro C."/>
        </authorList>
    </citation>
    <scope>NUCLEOTIDE SEQUENCE</scope>
</reference>
<dbReference type="EMBL" id="GBXM01061950">
    <property type="protein sequence ID" value="JAH46627.1"/>
    <property type="molecule type" value="Transcribed_RNA"/>
</dbReference>